<dbReference type="Proteomes" id="UP000053268">
    <property type="component" value="Unassembled WGS sequence"/>
</dbReference>
<feature type="compositionally biased region" description="Basic residues" evidence="1">
    <location>
        <begin position="277"/>
        <end position="296"/>
    </location>
</feature>
<protein>
    <recommendedName>
        <fullName evidence="2">Chitin-binding type-4 domain-containing protein</fullName>
    </recommendedName>
</protein>
<dbReference type="PANTHER" id="PTHR21113:SF4">
    <property type="entry name" value="CHITIN-BINDING TYPE-4 DOMAIN-CONTAINING PROTEIN"/>
    <property type="match status" value="1"/>
</dbReference>
<dbReference type="STRING" id="66420.A0A194Q430"/>
<evidence type="ECO:0000256" key="1">
    <source>
        <dbReference type="SAM" id="MobiDB-lite"/>
    </source>
</evidence>
<dbReference type="PANTHER" id="PTHR21113">
    <property type="entry name" value="AGAP001705-PA"/>
    <property type="match status" value="1"/>
</dbReference>
<feature type="region of interest" description="Disordered" evidence="1">
    <location>
        <begin position="259"/>
        <end position="302"/>
    </location>
</feature>
<dbReference type="AlphaFoldDB" id="A0A194Q430"/>
<name>A0A194Q430_PAPXU</name>
<proteinExistence type="predicted"/>
<evidence type="ECO:0000313" key="3">
    <source>
        <dbReference type="EMBL" id="KPI99769.1"/>
    </source>
</evidence>
<accession>A0A194Q430</accession>
<dbReference type="EMBL" id="KQ459562">
    <property type="protein sequence ID" value="KPI99769.1"/>
    <property type="molecule type" value="Genomic_DNA"/>
</dbReference>
<organism evidence="3 4">
    <name type="scientific">Papilio xuthus</name>
    <name type="common">Asian swallowtail butterfly</name>
    <dbReference type="NCBI Taxonomy" id="66420"/>
    <lineage>
        <taxon>Eukaryota</taxon>
        <taxon>Metazoa</taxon>
        <taxon>Ecdysozoa</taxon>
        <taxon>Arthropoda</taxon>
        <taxon>Hexapoda</taxon>
        <taxon>Insecta</taxon>
        <taxon>Pterygota</taxon>
        <taxon>Neoptera</taxon>
        <taxon>Endopterygota</taxon>
        <taxon>Lepidoptera</taxon>
        <taxon>Glossata</taxon>
        <taxon>Ditrysia</taxon>
        <taxon>Papilionoidea</taxon>
        <taxon>Papilionidae</taxon>
        <taxon>Papilioninae</taxon>
        <taxon>Papilio</taxon>
    </lineage>
</organism>
<sequence length="302" mass="34016">MGELISFFCTIYVGTLLYLKMLWYIIAACALAVSVSGHGRVLEPPSRASAWRFGFPTKPDYDDDGRNCGGFSHQHQVTGGKCGICGDPYDQPQPRDHELGGTWGDGIIVAKYSAGQIISATVDLTAYHKGYWQFKICPDPTRNDQDCFDENILELESGGTKYYPNRDAKYTMTYRLPNDLYCEHCVLQWQYIAGNNWGVCKNGTTGLGCGNQEQFGACSDISISVPMENAENKPASYYQRLGYIDVQVLLQLLDKVRPRPNVRVGPPRPEDKPIIKNNKHKRKRKGKKNKPRKRKKVSTEFS</sequence>
<feature type="domain" description="Chitin-binding type-4" evidence="2">
    <location>
        <begin position="38"/>
        <end position="221"/>
    </location>
</feature>
<gene>
    <name evidence="3" type="ORF">RR46_04743</name>
</gene>
<dbReference type="Pfam" id="PF03067">
    <property type="entry name" value="LPMO_10"/>
    <property type="match status" value="1"/>
</dbReference>
<keyword evidence="4" id="KW-1185">Reference proteome</keyword>
<reference evidence="3 4" key="1">
    <citation type="journal article" date="2015" name="Nat. Commun.">
        <title>Outbred genome sequencing and CRISPR/Cas9 gene editing in butterflies.</title>
        <authorList>
            <person name="Li X."/>
            <person name="Fan D."/>
            <person name="Zhang W."/>
            <person name="Liu G."/>
            <person name="Zhang L."/>
            <person name="Zhao L."/>
            <person name="Fang X."/>
            <person name="Chen L."/>
            <person name="Dong Y."/>
            <person name="Chen Y."/>
            <person name="Ding Y."/>
            <person name="Zhao R."/>
            <person name="Feng M."/>
            <person name="Zhu Y."/>
            <person name="Feng Y."/>
            <person name="Jiang X."/>
            <person name="Zhu D."/>
            <person name="Xiang H."/>
            <person name="Feng X."/>
            <person name="Li S."/>
            <person name="Wang J."/>
            <person name="Zhang G."/>
            <person name="Kronforst M.R."/>
            <person name="Wang W."/>
        </authorList>
    </citation>
    <scope>NUCLEOTIDE SEQUENCE [LARGE SCALE GENOMIC DNA]</scope>
    <source>
        <strain evidence="3">Ya'a_city_454_Px</strain>
        <tissue evidence="3">Whole body</tissue>
    </source>
</reference>
<evidence type="ECO:0000259" key="2">
    <source>
        <dbReference type="Pfam" id="PF03067"/>
    </source>
</evidence>
<evidence type="ECO:0000313" key="4">
    <source>
        <dbReference type="Proteomes" id="UP000053268"/>
    </source>
</evidence>
<dbReference type="InterPro" id="IPR004302">
    <property type="entry name" value="Cellulose/chitin-bd_N"/>
</dbReference>